<reference evidence="4" key="1">
    <citation type="submission" date="2019-09" db="EMBL/GenBank/DDBJ databases">
        <title>Draft genome information of white flower Hibiscus syriacus.</title>
        <authorList>
            <person name="Kim Y.-M."/>
        </authorList>
    </citation>
    <scope>NUCLEOTIDE SEQUENCE [LARGE SCALE GENOMIC DNA]</scope>
    <source>
        <strain evidence="4">YM2019G1</strain>
    </source>
</reference>
<keyword evidence="1" id="KW-0479">Metal-binding</keyword>
<dbReference type="InterPro" id="IPR026992">
    <property type="entry name" value="DIOX_N"/>
</dbReference>
<dbReference type="Gene3D" id="2.60.120.330">
    <property type="entry name" value="B-lactam Antibiotic, Isopenicillin N Synthase, Chain"/>
    <property type="match status" value="1"/>
</dbReference>
<gene>
    <name evidence="4" type="ORF">F3Y22_tig00005939pilonHSYRG00043</name>
</gene>
<keyword evidence="5" id="KW-1185">Reference proteome</keyword>
<dbReference type="AlphaFoldDB" id="A0A6A3CCK2"/>
<evidence type="ECO:0000313" key="5">
    <source>
        <dbReference type="Proteomes" id="UP000436088"/>
    </source>
</evidence>
<dbReference type="Proteomes" id="UP000436088">
    <property type="component" value="Unassembled WGS sequence"/>
</dbReference>
<dbReference type="GO" id="GO:0046872">
    <property type="term" value="F:metal ion binding"/>
    <property type="evidence" value="ECO:0007669"/>
    <property type="project" value="UniProtKB-KW"/>
</dbReference>
<feature type="domain" description="Non-haem dioxygenase N-terminal" evidence="3">
    <location>
        <begin position="43"/>
        <end position="151"/>
    </location>
</feature>
<accession>A0A6A3CCK2</accession>
<dbReference type="SUPFAM" id="SSF51197">
    <property type="entry name" value="Clavaminate synthase-like"/>
    <property type="match status" value="1"/>
</dbReference>
<evidence type="ECO:0000313" key="4">
    <source>
        <dbReference type="EMBL" id="KAE8726920.1"/>
    </source>
</evidence>
<dbReference type="PANTHER" id="PTHR47990">
    <property type="entry name" value="2-OXOGLUTARATE (2OG) AND FE(II)-DEPENDENT OXYGENASE SUPERFAMILY PROTEIN-RELATED"/>
    <property type="match status" value="1"/>
</dbReference>
<comment type="caution">
    <text evidence="4">The sequence shown here is derived from an EMBL/GenBank/DDBJ whole genome shotgun (WGS) entry which is preliminary data.</text>
</comment>
<name>A0A6A3CCK2_HIBSY</name>
<evidence type="ECO:0000256" key="2">
    <source>
        <dbReference type="ARBA" id="ARBA00023004"/>
    </source>
</evidence>
<protein>
    <submittedName>
        <fullName evidence="4">Flavonol synthase/flavanone 3-hydroxylase</fullName>
    </submittedName>
</protein>
<dbReference type="EMBL" id="VEPZ02000322">
    <property type="protein sequence ID" value="KAE8726920.1"/>
    <property type="molecule type" value="Genomic_DNA"/>
</dbReference>
<sequence length="158" mass="17959">MEVERVQAIASSSLTKVNIPIEFIRPEDEQPAITTFHGLIPDIPVVDFGHPGRQNIVRSMAEASRDWGIFQVVNHGIPLDLIRRLQLVGKQFFELPQEEKEVYANPASAPSIEGYGSKLARDVNGKKNWVDHLFHRIIWPPTSINYHFWPKIPLLTGD</sequence>
<organism evidence="4 5">
    <name type="scientific">Hibiscus syriacus</name>
    <name type="common">Rose of Sharon</name>
    <dbReference type="NCBI Taxonomy" id="106335"/>
    <lineage>
        <taxon>Eukaryota</taxon>
        <taxon>Viridiplantae</taxon>
        <taxon>Streptophyta</taxon>
        <taxon>Embryophyta</taxon>
        <taxon>Tracheophyta</taxon>
        <taxon>Spermatophyta</taxon>
        <taxon>Magnoliopsida</taxon>
        <taxon>eudicotyledons</taxon>
        <taxon>Gunneridae</taxon>
        <taxon>Pentapetalae</taxon>
        <taxon>rosids</taxon>
        <taxon>malvids</taxon>
        <taxon>Malvales</taxon>
        <taxon>Malvaceae</taxon>
        <taxon>Malvoideae</taxon>
        <taxon>Hibiscus</taxon>
    </lineage>
</organism>
<dbReference type="InterPro" id="IPR050231">
    <property type="entry name" value="Iron_ascorbate_oxido_reductase"/>
</dbReference>
<keyword evidence="2" id="KW-0408">Iron</keyword>
<proteinExistence type="predicted"/>
<dbReference type="Pfam" id="PF14226">
    <property type="entry name" value="DIOX_N"/>
    <property type="match status" value="1"/>
</dbReference>
<dbReference type="InterPro" id="IPR027443">
    <property type="entry name" value="IPNS-like_sf"/>
</dbReference>
<evidence type="ECO:0000259" key="3">
    <source>
        <dbReference type="Pfam" id="PF14226"/>
    </source>
</evidence>
<evidence type="ECO:0000256" key="1">
    <source>
        <dbReference type="ARBA" id="ARBA00022723"/>
    </source>
</evidence>